<dbReference type="AlphaFoldDB" id="A0A0W0EB22"/>
<evidence type="ECO:0000256" key="1">
    <source>
        <dbReference type="SAM" id="MobiDB-lite"/>
    </source>
</evidence>
<sequence>MQRSGSVNIEVSRFSSIDGVLGAEDTRVHRKTRSEVVFSTPVKESASQHATPPSTFSVLFSAEKKSQESPVSRHSPNDLFQMKNKLNKLAFKFSLDIGADGKAAIVNGGNSSAPASVKKEDQDTKAEDKVPEKEEESEDSAATKTRILSILKQMRNNNKKRRTNDASPKRITKASQIVSSVSSSPSKKLILPPTTQLVRDKVTSNSGSKLPTLLVTETQSPSTPKPAPLLPNDCNVTPGYNMIDQALLSRPGSKFASPNGLSFSPRNRLLPRMSISGEKKFSKGFSPRGLTDTTNGNSLDSFLMGNDLENNWSDLYFNQAQTNGASRRNSVQFSVNGASSPNWFKYDSANITLSPLRNLENIQNQNTNGNNNPTSIISSPVFIRHDDTTDENQIMRINQHEKEHYKQQNQSFLQKLTSSYSQPNGDTNQITMSHIYRTLHNNSKAPNSAGIAAGHDNLEDDASSALKTLIK</sequence>
<gene>
    <name evidence="2" type="ORF">AO440_001571</name>
</gene>
<feature type="region of interest" description="Disordered" evidence="1">
    <location>
        <begin position="109"/>
        <end position="178"/>
    </location>
</feature>
<reference evidence="2 3" key="1">
    <citation type="submission" date="2015-10" db="EMBL/GenBank/DDBJ databases">
        <title>Draft genomes sequences of Candida glabrata isolates 1A, 1B, 2A, 2B, 3A and 3B.</title>
        <authorList>
            <person name="Haavelsrud O.E."/>
            <person name="Gaustad P."/>
        </authorList>
    </citation>
    <scope>NUCLEOTIDE SEQUENCE [LARGE SCALE GENOMIC DNA]</scope>
    <source>
        <strain evidence="2">910700640</strain>
    </source>
</reference>
<feature type="compositionally biased region" description="Basic and acidic residues" evidence="1">
    <location>
        <begin position="117"/>
        <end position="132"/>
    </location>
</feature>
<dbReference type="VEuPathDB" id="FungiDB:GVI51_G01991"/>
<protein>
    <submittedName>
        <fullName evidence="2">Uncharacterized protein</fullName>
    </submittedName>
</protein>
<dbReference type="EMBL" id="LLZZ01000107">
    <property type="protein sequence ID" value="KTB07511.1"/>
    <property type="molecule type" value="Genomic_DNA"/>
</dbReference>
<comment type="caution">
    <text evidence="2">The sequence shown here is derived from an EMBL/GenBank/DDBJ whole genome shotgun (WGS) entry which is preliminary data.</text>
</comment>
<name>A0A0W0EB22_CANGB</name>
<organism evidence="2 3">
    <name type="scientific">Candida glabrata</name>
    <name type="common">Yeast</name>
    <name type="synonym">Torulopsis glabrata</name>
    <dbReference type="NCBI Taxonomy" id="5478"/>
    <lineage>
        <taxon>Eukaryota</taxon>
        <taxon>Fungi</taxon>
        <taxon>Dikarya</taxon>
        <taxon>Ascomycota</taxon>
        <taxon>Saccharomycotina</taxon>
        <taxon>Saccharomycetes</taxon>
        <taxon>Saccharomycetales</taxon>
        <taxon>Saccharomycetaceae</taxon>
        <taxon>Nakaseomyces</taxon>
    </lineage>
</organism>
<evidence type="ECO:0000313" key="2">
    <source>
        <dbReference type="EMBL" id="KTB07511.1"/>
    </source>
</evidence>
<dbReference type="VEuPathDB" id="FungiDB:CAGL0G02123g"/>
<accession>A0A0W0EB22</accession>
<dbReference type="Proteomes" id="UP000054886">
    <property type="component" value="Unassembled WGS sequence"/>
</dbReference>
<dbReference type="VEuPathDB" id="FungiDB:B1J91_G02123g"/>
<proteinExistence type="predicted"/>
<evidence type="ECO:0000313" key="3">
    <source>
        <dbReference type="Proteomes" id="UP000054886"/>
    </source>
</evidence>
<dbReference type="VEuPathDB" id="FungiDB:GWK60_G01991"/>